<dbReference type="Pfam" id="PF02467">
    <property type="entry name" value="Whib"/>
    <property type="match status" value="1"/>
</dbReference>
<dbReference type="AlphaFoldDB" id="A0AA46PL71"/>
<gene>
    <name evidence="2" type="ORF">OCS65_18325</name>
</gene>
<name>A0AA46PL71_9NOCA</name>
<dbReference type="Proteomes" id="UP001163947">
    <property type="component" value="Chromosome"/>
</dbReference>
<evidence type="ECO:0000313" key="3">
    <source>
        <dbReference type="Proteomes" id="UP001163947"/>
    </source>
</evidence>
<dbReference type="InterPro" id="IPR034768">
    <property type="entry name" value="4FE4S_WBL"/>
</dbReference>
<sequence length="170" mass="17654">MSNQSSADRIAETVADLDRLGVPAAAGRPVAQAALQAAGRGVSTAVLRAAITARKQRAGIVRMSPRKPAPKSAEGPRRVPLPPLLATMVDGRLAGAACVGRHELFDGELDNAREDSAARAARHAAAAEICRGCPVLTACRVVAAELGDRAHGVWAGRIPDGRTSRREGSR</sequence>
<reference evidence="2" key="1">
    <citation type="submission" date="2022-09" db="EMBL/GenBank/DDBJ databases">
        <title>The genome sequence of Rhodococcus aetherivorans N1.</title>
        <authorList>
            <person name="Jiang W."/>
        </authorList>
    </citation>
    <scope>NUCLEOTIDE SEQUENCE</scope>
    <source>
        <strain evidence="2">N1</strain>
    </source>
</reference>
<dbReference type="PROSITE" id="PS51674">
    <property type="entry name" value="4FE4S_WBL"/>
    <property type="match status" value="1"/>
</dbReference>
<protein>
    <submittedName>
        <fullName evidence="2">WhiB family transcriptional regulator</fullName>
    </submittedName>
</protein>
<evidence type="ECO:0000313" key="2">
    <source>
        <dbReference type="EMBL" id="UYF92437.1"/>
    </source>
</evidence>
<dbReference type="EMBL" id="CP106982">
    <property type="protein sequence ID" value="UYF92437.1"/>
    <property type="molecule type" value="Genomic_DNA"/>
</dbReference>
<dbReference type="RefSeq" id="WP_263507403.1">
    <property type="nucleotide sequence ID" value="NZ_CP106982.1"/>
</dbReference>
<feature type="domain" description="4Fe-4S Wbl-type" evidence="1">
    <location>
        <begin position="97"/>
        <end position="164"/>
    </location>
</feature>
<accession>A0AA46PL71</accession>
<proteinExistence type="predicted"/>
<dbReference type="GeneID" id="83622417"/>
<evidence type="ECO:0000259" key="1">
    <source>
        <dbReference type="PROSITE" id="PS51674"/>
    </source>
</evidence>
<organism evidence="2 3">
    <name type="scientific">Rhodococcus aetherivorans</name>
    <dbReference type="NCBI Taxonomy" id="191292"/>
    <lineage>
        <taxon>Bacteria</taxon>
        <taxon>Bacillati</taxon>
        <taxon>Actinomycetota</taxon>
        <taxon>Actinomycetes</taxon>
        <taxon>Mycobacteriales</taxon>
        <taxon>Nocardiaceae</taxon>
        <taxon>Rhodococcus</taxon>
    </lineage>
</organism>